<organism evidence="2 3">
    <name type="scientific">Cyphellophora attinorum</name>
    <dbReference type="NCBI Taxonomy" id="1664694"/>
    <lineage>
        <taxon>Eukaryota</taxon>
        <taxon>Fungi</taxon>
        <taxon>Dikarya</taxon>
        <taxon>Ascomycota</taxon>
        <taxon>Pezizomycotina</taxon>
        <taxon>Eurotiomycetes</taxon>
        <taxon>Chaetothyriomycetidae</taxon>
        <taxon>Chaetothyriales</taxon>
        <taxon>Cyphellophoraceae</taxon>
        <taxon>Cyphellophora</taxon>
    </lineage>
</organism>
<dbReference type="RefSeq" id="XP_017997323.1">
    <property type="nucleotide sequence ID" value="XM_018139037.1"/>
</dbReference>
<feature type="compositionally biased region" description="Basic residues" evidence="1">
    <location>
        <begin position="36"/>
        <end position="49"/>
    </location>
</feature>
<feature type="region of interest" description="Disordered" evidence="1">
    <location>
        <begin position="35"/>
        <end position="78"/>
    </location>
</feature>
<keyword evidence="3" id="KW-1185">Reference proteome</keyword>
<dbReference type="VEuPathDB" id="FungiDB:AB675_10277"/>
<dbReference type="AlphaFoldDB" id="A0A0N1HPV5"/>
<comment type="caution">
    <text evidence="2">The sequence shown here is derived from an EMBL/GenBank/DDBJ whole genome shotgun (WGS) entry which is preliminary data.</text>
</comment>
<evidence type="ECO:0000313" key="3">
    <source>
        <dbReference type="Proteomes" id="UP000038010"/>
    </source>
</evidence>
<proteinExistence type="predicted"/>
<accession>A0A0N1HPV5</accession>
<protein>
    <recommendedName>
        <fullName evidence="4">HNH domain-containing protein</fullName>
    </recommendedName>
</protein>
<name>A0A0N1HPV5_9EURO</name>
<dbReference type="STRING" id="1664694.A0A0N1HPV5"/>
<dbReference type="OrthoDB" id="4850648at2759"/>
<sequence>MHDGDDANQSRQDENYQAFRDCVFSAIIEKLSTPKVTKKKSTAKIRRKSASSSAKATQDDQPNATTATNTASSIPTDDPADLADFAEYLASEIFTSLPSCLRNLDHTTALPDHFALPLTTHQIEAHISPHLPPSTAQNLSAYGLVQPPATDTTTFLHPILTAYTSTVTTPPPPPSQTRPETNECELCARTHLPLTYHHLIPRSVHAKALKRGWHDEAALNSVAWLCRACHSWVHRTIGNEELAKEWFTVERLQSREDCERWVKWVGGVRWKKR</sequence>
<dbReference type="GeneID" id="28730917"/>
<dbReference type="PANTHER" id="PTHR37827">
    <property type="entry name" value="TUDOR DOMAIN-CONTAINING PROTEIN"/>
    <property type="match status" value="1"/>
</dbReference>
<dbReference type="EMBL" id="LFJN01000024">
    <property type="protein sequence ID" value="KPI37360.1"/>
    <property type="molecule type" value="Genomic_DNA"/>
</dbReference>
<reference evidence="2 3" key="1">
    <citation type="submission" date="2015-06" db="EMBL/GenBank/DDBJ databases">
        <title>Draft genome of the ant-associated black yeast Phialophora attae CBS 131958.</title>
        <authorList>
            <person name="Moreno L.F."/>
            <person name="Stielow B.J."/>
            <person name="de Hoog S."/>
            <person name="Vicente V.A."/>
            <person name="Weiss V.A."/>
            <person name="de Vries M."/>
            <person name="Cruz L.M."/>
            <person name="Souza E.M."/>
        </authorList>
    </citation>
    <scope>NUCLEOTIDE SEQUENCE [LARGE SCALE GENOMIC DNA]</scope>
    <source>
        <strain evidence="2 3">CBS 131958</strain>
    </source>
</reference>
<evidence type="ECO:0008006" key="4">
    <source>
        <dbReference type="Google" id="ProtNLM"/>
    </source>
</evidence>
<dbReference type="PANTHER" id="PTHR37827:SF1">
    <property type="entry name" value="HNH DOMAIN-CONTAINING PROTEIN"/>
    <property type="match status" value="1"/>
</dbReference>
<evidence type="ECO:0000313" key="2">
    <source>
        <dbReference type="EMBL" id="KPI37360.1"/>
    </source>
</evidence>
<evidence type="ECO:0000256" key="1">
    <source>
        <dbReference type="SAM" id="MobiDB-lite"/>
    </source>
</evidence>
<gene>
    <name evidence="2" type="ORF">AB675_10277</name>
</gene>
<dbReference type="Proteomes" id="UP000038010">
    <property type="component" value="Unassembled WGS sequence"/>
</dbReference>